<accession>X0W4Y9</accession>
<sequence length="268" mass="29776">KLGVNPFKFGMIGSTDAHTSLASTREENYWGKFAGTEPAADRYQHYVIKAFSGDDALSTFAWEEVSSGLAAVWARENTREALFEGMQKRETYATTGTRIPVRFFGGWSYDKDDVFRPDAVEIGYSKGVPMGGDLPLRPEAVDAPIFMVGAIKDPWSGNLDRIQIVKGWLDGAGKLQERIYDVACAGNRSITDKARCDKPVGNTVDEANATYLNNIGDAQLRAVWTDPDFNPKHRAVYYARVLEIPTPTWQAYDAKFFGTKMPKQVPLS</sequence>
<protein>
    <recommendedName>
        <fullName evidence="2">DUF3604 domain-containing protein</fullName>
    </recommendedName>
</protein>
<feature type="non-terminal residue" evidence="1">
    <location>
        <position position="1"/>
    </location>
</feature>
<name>X0W4Y9_9ZZZZ</name>
<gene>
    <name evidence="1" type="ORF">S01H1_38781</name>
</gene>
<dbReference type="InterPro" id="IPR022028">
    <property type="entry name" value="DUF3604"/>
</dbReference>
<evidence type="ECO:0008006" key="2">
    <source>
        <dbReference type="Google" id="ProtNLM"/>
    </source>
</evidence>
<comment type="caution">
    <text evidence="1">The sequence shown here is derived from an EMBL/GenBank/DDBJ whole genome shotgun (WGS) entry which is preliminary data.</text>
</comment>
<organism evidence="1">
    <name type="scientific">marine sediment metagenome</name>
    <dbReference type="NCBI Taxonomy" id="412755"/>
    <lineage>
        <taxon>unclassified sequences</taxon>
        <taxon>metagenomes</taxon>
        <taxon>ecological metagenomes</taxon>
    </lineage>
</organism>
<evidence type="ECO:0000313" key="1">
    <source>
        <dbReference type="EMBL" id="GAG07781.1"/>
    </source>
</evidence>
<feature type="non-terminal residue" evidence="1">
    <location>
        <position position="268"/>
    </location>
</feature>
<proteinExistence type="predicted"/>
<dbReference type="AlphaFoldDB" id="X0W4Y9"/>
<reference evidence="1" key="1">
    <citation type="journal article" date="2014" name="Front. Microbiol.">
        <title>High frequency of phylogenetically diverse reductive dehalogenase-homologous genes in deep subseafloor sedimentary metagenomes.</title>
        <authorList>
            <person name="Kawai M."/>
            <person name="Futagami T."/>
            <person name="Toyoda A."/>
            <person name="Takaki Y."/>
            <person name="Nishi S."/>
            <person name="Hori S."/>
            <person name="Arai W."/>
            <person name="Tsubouchi T."/>
            <person name="Morono Y."/>
            <person name="Uchiyama I."/>
            <person name="Ito T."/>
            <person name="Fujiyama A."/>
            <person name="Inagaki F."/>
            <person name="Takami H."/>
        </authorList>
    </citation>
    <scope>NUCLEOTIDE SEQUENCE</scope>
    <source>
        <strain evidence="1">Expedition CK06-06</strain>
    </source>
</reference>
<dbReference type="EMBL" id="BARS01024429">
    <property type="protein sequence ID" value="GAG07781.1"/>
    <property type="molecule type" value="Genomic_DNA"/>
</dbReference>
<dbReference type="Pfam" id="PF12228">
    <property type="entry name" value="DUF3604"/>
    <property type="match status" value="1"/>
</dbReference>